<evidence type="ECO:0000313" key="1">
    <source>
        <dbReference type="EMBL" id="MBW0463374.1"/>
    </source>
</evidence>
<protein>
    <submittedName>
        <fullName evidence="1">Uncharacterized protein</fullName>
    </submittedName>
</protein>
<gene>
    <name evidence="1" type="ORF">O181_003089</name>
</gene>
<accession>A0A9Q3GDH6</accession>
<keyword evidence="2" id="KW-1185">Reference proteome</keyword>
<organism evidence="1 2">
    <name type="scientific">Austropuccinia psidii MF-1</name>
    <dbReference type="NCBI Taxonomy" id="1389203"/>
    <lineage>
        <taxon>Eukaryota</taxon>
        <taxon>Fungi</taxon>
        <taxon>Dikarya</taxon>
        <taxon>Basidiomycota</taxon>
        <taxon>Pucciniomycotina</taxon>
        <taxon>Pucciniomycetes</taxon>
        <taxon>Pucciniales</taxon>
        <taxon>Sphaerophragmiaceae</taxon>
        <taxon>Austropuccinia</taxon>
    </lineage>
</organism>
<dbReference type="Proteomes" id="UP000765509">
    <property type="component" value="Unassembled WGS sequence"/>
</dbReference>
<sequence length="153" mass="17691">MDSYKVTPLEWEKVGFIVDFLIPLYEANLIICSLDYPTINHALPLYLLLIKRLNDSINQYDVGPIEPESKGMAEKLSKYLKILILKVPEICSTILNLILKEKFFMAHEETFVEFGTSSRVLLRVFEEEALKHLKITNESDNTAVPQKRVLLYD</sequence>
<dbReference type="AlphaFoldDB" id="A0A9Q3GDH6"/>
<name>A0A9Q3GDH6_9BASI</name>
<reference evidence="1" key="1">
    <citation type="submission" date="2021-03" db="EMBL/GenBank/DDBJ databases">
        <title>Draft genome sequence of rust myrtle Austropuccinia psidii MF-1, a brazilian biotype.</title>
        <authorList>
            <person name="Quecine M.C."/>
            <person name="Pachon D.M.R."/>
            <person name="Bonatelli M.L."/>
            <person name="Correr F.H."/>
            <person name="Franceschini L.M."/>
            <person name="Leite T.F."/>
            <person name="Margarido G.R.A."/>
            <person name="Almeida C.A."/>
            <person name="Ferrarezi J.A."/>
            <person name="Labate C.A."/>
        </authorList>
    </citation>
    <scope>NUCLEOTIDE SEQUENCE</scope>
    <source>
        <strain evidence="1">MF-1</strain>
    </source>
</reference>
<comment type="caution">
    <text evidence="1">The sequence shown here is derived from an EMBL/GenBank/DDBJ whole genome shotgun (WGS) entry which is preliminary data.</text>
</comment>
<evidence type="ECO:0000313" key="2">
    <source>
        <dbReference type="Proteomes" id="UP000765509"/>
    </source>
</evidence>
<dbReference type="EMBL" id="AVOT02000536">
    <property type="protein sequence ID" value="MBW0463374.1"/>
    <property type="molecule type" value="Genomic_DNA"/>
</dbReference>
<proteinExistence type="predicted"/>